<comment type="caution">
    <text evidence="2">The sequence shown here is derived from an EMBL/GenBank/DDBJ whole genome shotgun (WGS) entry which is preliminary data.</text>
</comment>
<keyword evidence="1" id="KW-0472">Membrane</keyword>
<feature type="transmembrane region" description="Helical" evidence="1">
    <location>
        <begin position="95"/>
        <end position="118"/>
    </location>
</feature>
<evidence type="ECO:0000313" key="2">
    <source>
        <dbReference type="EMBL" id="CAE7458488.1"/>
    </source>
</evidence>
<dbReference type="EMBL" id="CAJNDS010002391">
    <property type="protein sequence ID" value="CAE7458488.1"/>
    <property type="molecule type" value="Genomic_DNA"/>
</dbReference>
<dbReference type="AlphaFoldDB" id="A0A812S177"/>
<evidence type="ECO:0000256" key="1">
    <source>
        <dbReference type="SAM" id="Phobius"/>
    </source>
</evidence>
<keyword evidence="1" id="KW-1133">Transmembrane helix</keyword>
<keyword evidence="3" id="KW-1185">Reference proteome</keyword>
<accession>A0A812S177</accession>
<sequence length="337" mass="38573">MAGVLPQAYIPVLIASPETVPAFPTTVKMWQGAIVSYLFKRVIPLQRRWLLLKTFPEAICSIALLALDNSVFAVEHYKTSEGTWMFNLTFNFPKGASFVVCVNLLIPCIVFVATWLLYEPLRSAFWNTNNLNPRKDVSQPVMESDLKMSYMGHVDSERDVCVVSFPGKYTKAWELCIGGRHRMSVACVFLLNEEDGYGRHSDTCMCKELYGERGAADFGYYKQLNDKDHKKAAEALEEFNNEENKRRPSWGCKWFEEWTKNVEKAVAQQQTLVVYYFRGQVGQGEVDWADLGEVDLWDKVGLGGSQKGEVAWLKKNGYDFVRRDVADLYEVLDEFWA</sequence>
<protein>
    <submittedName>
        <fullName evidence="2">Uncharacterized protein</fullName>
    </submittedName>
</protein>
<dbReference type="OrthoDB" id="428188at2759"/>
<evidence type="ECO:0000313" key="3">
    <source>
        <dbReference type="Proteomes" id="UP000604046"/>
    </source>
</evidence>
<organism evidence="2 3">
    <name type="scientific">Symbiodinium natans</name>
    <dbReference type="NCBI Taxonomy" id="878477"/>
    <lineage>
        <taxon>Eukaryota</taxon>
        <taxon>Sar</taxon>
        <taxon>Alveolata</taxon>
        <taxon>Dinophyceae</taxon>
        <taxon>Suessiales</taxon>
        <taxon>Symbiodiniaceae</taxon>
        <taxon>Symbiodinium</taxon>
    </lineage>
</organism>
<dbReference type="Proteomes" id="UP000604046">
    <property type="component" value="Unassembled WGS sequence"/>
</dbReference>
<gene>
    <name evidence="2" type="ORF">SNAT2548_LOCUS25396</name>
</gene>
<name>A0A812S177_9DINO</name>
<proteinExistence type="predicted"/>
<keyword evidence="1" id="KW-0812">Transmembrane</keyword>
<reference evidence="2" key="1">
    <citation type="submission" date="2021-02" db="EMBL/GenBank/DDBJ databases">
        <authorList>
            <person name="Dougan E. K."/>
            <person name="Rhodes N."/>
            <person name="Thang M."/>
            <person name="Chan C."/>
        </authorList>
    </citation>
    <scope>NUCLEOTIDE SEQUENCE</scope>
</reference>